<comment type="caution">
    <text evidence="1">The sequence shown here is derived from an EMBL/GenBank/DDBJ whole genome shotgun (WGS) entry which is preliminary data.</text>
</comment>
<dbReference type="AlphaFoldDB" id="A0AB73FSI0"/>
<proteinExistence type="predicted"/>
<evidence type="ECO:0000313" key="2">
    <source>
        <dbReference type="Proteomes" id="UP000061665"/>
    </source>
</evidence>
<gene>
    <name evidence="1" type="ORF">WJ53_22600</name>
</gene>
<sequence>MFGLYPAGVRWSQSFTASTDAKSLQKLLVDHGGCTAALFHQPFGAQRGAVIAQRDGMLVLTHVVDADEAEIVVTPGVELQNLLWSFDSGYSGQWSGRELQILTGCPDWDSMLKQTSDAFRRLCGTVHAAVDGTLGKPASRPEPTLPIDDDDVPFFLPDDYLQPISLAEIQSCDH</sequence>
<reference evidence="1 2" key="1">
    <citation type="submission" date="2015-11" db="EMBL/GenBank/DDBJ databases">
        <title>Expanding the genomic diversity of Burkholderia species for the development of highly accurate diagnostics.</title>
        <authorList>
            <person name="Sahl J."/>
            <person name="Keim P."/>
            <person name="Wagner D."/>
        </authorList>
    </citation>
    <scope>NUCLEOTIDE SEQUENCE [LARGE SCALE GENOMIC DNA]</scope>
    <source>
        <strain evidence="1 2">MSMB2058</strain>
    </source>
</reference>
<evidence type="ECO:0000313" key="1">
    <source>
        <dbReference type="EMBL" id="KVM19908.1"/>
    </source>
</evidence>
<organism evidence="1 2">
    <name type="scientific">Burkholderia ubonensis</name>
    <dbReference type="NCBI Taxonomy" id="101571"/>
    <lineage>
        <taxon>Bacteria</taxon>
        <taxon>Pseudomonadati</taxon>
        <taxon>Pseudomonadota</taxon>
        <taxon>Betaproteobacteria</taxon>
        <taxon>Burkholderiales</taxon>
        <taxon>Burkholderiaceae</taxon>
        <taxon>Burkholderia</taxon>
        <taxon>Burkholderia cepacia complex</taxon>
    </lineage>
</organism>
<accession>A0AB73FSI0</accession>
<dbReference type="EMBL" id="LOZE01000138">
    <property type="protein sequence ID" value="KVM19908.1"/>
    <property type="molecule type" value="Genomic_DNA"/>
</dbReference>
<dbReference type="Proteomes" id="UP000061665">
    <property type="component" value="Unassembled WGS sequence"/>
</dbReference>
<name>A0AB73FSI0_9BURK</name>
<dbReference type="RefSeq" id="WP_059724269.1">
    <property type="nucleotide sequence ID" value="NZ_LOYI01000048.1"/>
</dbReference>
<protein>
    <submittedName>
        <fullName evidence="1">Uncharacterized protein</fullName>
    </submittedName>
</protein>